<evidence type="ECO:0000259" key="7">
    <source>
        <dbReference type="SMART" id="SM00663"/>
    </source>
</evidence>
<dbReference type="Gene3D" id="2.40.40.20">
    <property type="match status" value="1"/>
</dbReference>
<accession>A0ABD2PAU4</accession>
<dbReference type="InterPro" id="IPR000722">
    <property type="entry name" value="RNA_pol_asu"/>
</dbReference>
<sequence length="84" mass="9816">VERHIRDGDLVIFNRQPTLHKMSMMGHRVKVLPWSTFRMNLSCTSPYNADFDGDEMNLHVPQSMETRAEVENLHITPRQIITPQ</sequence>
<keyword evidence="6" id="KW-0804">Transcription</keyword>
<gene>
    <name evidence="8" type="ORF">HHI36_002084</name>
</gene>
<evidence type="ECO:0000313" key="9">
    <source>
        <dbReference type="Proteomes" id="UP001516400"/>
    </source>
</evidence>
<dbReference type="EMBL" id="JABFTP020000185">
    <property type="protein sequence ID" value="KAL3287615.1"/>
    <property type="molecule type" value="Genomic_DNA"/>
</dbReference>
<evidence type="ECO:0000256" key="4">
    <source>
        <dbReference type="ARBA" id="ARBA00022679"/>
    </source>
</evidence>
<evidence type="ECO:0000256" key="3">
    <source>
        <dbReference type="ARBA" id="ARBA00022478"/>
    </source>
</evidence>
<dbReference type="AlphaFoldDB" id="A0ABD2PAU4"/>
<keyword evidence="9" id="KW-1185">Reference proteome</keyword>
<keyword evidence="5" id="KW-0548">Nucleotidyltransferase</keyword>
<comment type="similarity">
    <text evidence="1">Belongs to the RNA polymerase beta' chain family.</text>
</comment>
<dbReference type="GO" id="GO:0003899">
    <property type="term" value="F:DNA-directed RNA polymerase activity"/>
    <property type="evidence" value="ECO:0007669"/>
    <property type="project" value="UniProtKB-EC"/>
</dbReference>
<dbReference type="PANTHER" id="PTHR19376:SF37">
    <property type="entry name" value="DNA-DIRECTED RNA POLYMERASE II SUBUNIT RPB1"/>
    <property type="match status" value="1"/>
</dbReference>
<dbReference type="PANTHER" id="PTHR19376">
    <property type="entry name" value="DNA-DIRECTED RNA POLYMERASE"/>
    <property type="match status" value="1"/>
</dbReference>
<dbReference type="FunFam" id="2.40.40.20:FF:000019">
    <property type="entry name" value="DNA-directed RNA polymerase II subunit RPB1"/>
    <property type="match status" value="1"/>
</dbReference>
<dbReference type="InterPro" id="IPR006592">
    <property type="entry name" value="RNA_pol_N"/>
</dbReference>
<proteinExistence type="inferred from homology"/>
<dbReference type="GO" id="GO:0031981">
    <property type="term" value="C:nuclear lumen"/>
    <property type="evidence" value="ECO:0007669"/>
    <property type="project" value="UniProtKB-ARBA"/>
</dbReference>
<evidence type="ECO:0000256" key="5">
    <source>
        <dbReference type="ARBA" id="ARBA00022695"/>
    </source>
</evidence>
<evidence type="ECO:0000256" key="2">
    <source>
        <dbReference type="ARBA" id="ARBA00012418"/>
    </source>
</evidence>
<name>A0ABD2PAU4_9CUCU</name>
<reference evidence="8 9" key="1">
    <citation type="journal article" date="2021" name="BMC Biol.">
        <title>Horizontally acquired antibacterial genes associated with adaptive radiation of ladybird beetles.</title>
        <authorList>
            <person name="Li H.S."/>
            <person name="Tang X.F."/>
            <person name="Huang Y.H."/>
            <person name="Xu Z.Y."/>
            <person name="Chen M.L."/>
            <person name="Du X.Y."/>
            <person name="Qiu B.Y."/>
            <person name="Chen P.T."/>
            <person name="Zhang W."/>
            <person name="Slipinski A."/>
            <person name="Escalona H.E."/>
            <person name="Waterhouse R.M."/>
            <person name="Zwick A."/>
            <person name="Pang H."/>
        </authorList>
    </citation>
    <scope>NUCLEOTIDE SEQUENCE [LARGE SCALE GENOMIC DNA]</scope>
    <source>
        <strain evidence="8">SYSU2018</strain>
    </source>
</reference>
<protein>
    <recommendedName>
        <fullName evidence="2">DNA-directed RNA polymerase</fullName>
        <ecNumber evidence="2">2.7.7.6</ecNumber>
    </recommendedName>
</protein>
<dbReference type="GO" id="GO:0000428">
    <property type="term" value="C:DNA-directed RNA polymerase complex"/>
    <property type="evidence" value="ECO:0007669"/>
    <property type="project" value="UniProtKB-KW"/>
</dbReference>
<dbReference type="SUPFAM" id="SSF64484">
    <property type="entry name" value="beta and beta-prime subunits of DNA dependent RNA-polymerase"/>
    <property type="match status" value="1"/>
</dbReference>
<keyword evidence="4" id="KW-0808">Transferase</keyword>
<organism evidence="8 9">
    <name type="scientific">Cryptolaemus montrouzieri</name>
    <dbReference type="NCBI Taxonomy" id="559131"/>
    <lineage>
        <taxon>Eukaryota</taxon>
        <taxon>Metazoa</taxon>
        <taxon>Ecdysozoa</taxon>
        <taxon>Arthropoda</taxon>
        <taxon>Hexapoda</taxon>
        <taxon>Insecta</taxon>
        <taxon>Pterygota</taxon>
        <taxon>Neoptera</taxon>
        <taxon>Endopterygota</taxon>
        <taxon>Coleoptera</taxon>
        <taxon>Polyphaga</taxon>
        <taxon>Cucujiformia</taxon>
        <taxon>Coccinelloidea</taxon>
        <taxon>Coccinellidae</taxon>
        <taxon>Scymninae</taxon>
        <taxon>Scymnini</taxon>
        <taxon>Cryptolaemus</taxon>
    </lineage>
</organism>
<evidence type="ECO:0000256" key="1">
    <source>
        <dbReference type="ARBA" id="ARBA00006460"/>
    </source>
</evidence>
<dbReference type="InterPro" id="IPR045867">
    <property type="entry name" value="DNA-dir_RpoC_beta_prime"/>
</dbReference>
<dbReference type="SMART" id="SM00663">
    <property type="entry name" value="RPOLA_N"/>
    <property type="match status" value="1"/>
</dbReference>
<dbReference type="Proteomes" id="UP001516400">
    <property type="component" value="Unassembled WGS sequence"/>
</dbReference>
<keyword evidence="3" id="KW-0240">DNA-directed RNA polymerase</keyword>
<feature type="non-terminal residue" evidence="8">
    <location>
        <position position="1"/>
    </location>
</feature>
<dbReference type="Pfam" id="PF00623">
    <property type="entry name" value="RNA_pol_Rpb1_2"/>
    <property type="match status" value="1"/>
</dbReference>
<feature type="non-terminal residue" evidence="8">
    <location>
        <position position="84"/>
    </location>
</feature>
<comment type="caution">
    <text evidence="8">The sequence shown here is derived from an EMBL/GenBank/DDBJ whole genome shotgun (WGS) entry which is preliminary data.</text>
</comment>
<evidence type="ECO:0000256" key="6">
    <source>
        <dbReference type="ARBA" id="ARBA00023163"/>
    </source>
</evidence>
<feature type="domain" description="RNA polymerase N-terminal" evidence="7">
    <location>
        <begin position="1"/>
        <end position="84"/>
    </location>
</feature>
<evidence type="ECO:0000313" key="8">
    <source>
        <dbReference type="EMBL" id="KAL3287615.1"/>
    </source>
</evidence>
<dbReference type="EC" id="2.7.7.6" evidence="2"/>